<dbReference type="KEGG" id="axl:AXY_15420"/>
<dbReference type="SUPFAM" id="SSF52540">
    <property type="entry name" value="P-loop containing nucleoside triphosphate hydrolases"/>
    <property type="match status" value="1"/>
</dbReference>
<dbReference type="Gene3D" id="3.40.50.300">
    <property type="entry name" value="P-loop containing nucleotide triphosphate hydrolases"/>
    <property type="match status" value="1"/>
</dbReference>
<dbReference type="eggNOG" id="COG1162">
    <property type="taxonomic scope" value="Bacteria"/>
</dbReference>
<evidence type="ECO:0000259" key="11">
    <source>
        <dbReference type="PROSITE" id="PS50936"/>
    </source>
</evidence>
<dbReference type="GO" id="GO:0046872">
    <property type="term" value="F:metal ion binding"/>
    <property type="evidence" value="ECO:0007669"/>
    <property type="project" value="UniProtKB-KW"/>
</dbReference>
<evidence type="ECO:0000313" key="13">
    <source>
        <dbReference type="EMBL" id="BAM47674.1"/>
    </source>
</evidence>
<dbReference type="PROSITE" id="PS51721">
    <property type="entry name" value="G_CP"/>
    <property type="match status" value="1"/>
</dbReference>
<dbReference type="InterPro" id="IPR031944">
    <property type="entry name" value="RsgA_N"/>
</dbReference>
<keyword evidence="7 10" id="KW-0862">Zinc</keyword>
<dbReference type="AlphaFoldDB" id="K0IYZ4"/>
<keyword evidence="14" id="KW-1185">Reference proteome</keyword>
<dbReference type="GO" id="GO:0019843">
    <property type="term" value="F:rRNA binding"/>
    <property type="evidence" value="ECO:0007669"/>
    <property type="project" value="UniProtKB-KW"/>
</dbReference>
<dbReference type="CDD" id="cd01854">
    <property type="entry name" value="YjeQ_EngC"/>
    <property type="match status" value="1"/>
</dbReference>
<keyword evidence="5 10" id="KW-0547">Nucleotide-binding</keyword>
<dbReference type="Pfam" id="PF03193">
    <property type="entry name" value="RsgA_GTPase"/>
    <property type="match status" value="1"/>
</dbReference>
<evidence type="ECO:0000256" key="1">
    <source>
        <dbReference type="ARBA" id="ARBA00022490"/>
    </source>
</evidence>
<keyword evidence="2 10" id="KW-0690">Ribosome biogenesis</keyword>
<feature type="binding site" evidence="10">
    <location>
        <position position="260"/>
    </location>
    <ligand>
        <name>Zn(2+)</name>
        <dbReference type="ChEBI" id="CHEBI:29105"/>
    </ligand>
</feature>
<dbReference type="STRING" id="698758.AXY_15420"/>
<dbReference type="EC" id="3.6.1.-" evidence="10"/>
<sequence>MQEGQIIKALSGFYYVLSNGVTYQCKARGLFRKTKETPLVGDFVKFEADNLTDGYVTELLPRKNELVRPPVANIDQALIAVSAKEPEFSAKLLDRFLVLVEFNHIDAIILVTKMDLLDENERPKLNQYIQDYQQLGYQVEQLSTEWPVQHEVFTQLLEGKTSVIAGQSGVGKSSFLNLLKPELKIETAEISQSLGRGRHTTRHTELIHVYGGMIADTPGFSSLDFDQIELEQLPFCFRDFESYREDCKFRGCMHVNEPNCAVKKAVEQHDISEYRYQHYLEFYHEIKSRKPRY</sequence>
<dbReference type="EMBL" id="AP012050">
    <property type="protein sequence ID" value="BAM47674.1"/>
    <property type="molecule type" value="Genomic_DNA"/>
</dbReference>
<dbReference type="InterPro" id="IPR012340">
    <property type="entry name" value="NA-bd_OB-fold"/>
</dbReference>
<dbReference type="Proteomes" id="UP000006294">
    <property type="component" value="Chromosome"/>
</dbReference>
<evidence type="ECO:0000256" key="9">
    <source>
        <dbReference type="ARBA" id="ARBA00023134"/>
    </source>
</evidence>
<dbReference type="Pfam" id="PF16745">
    <property type="entry name" value="RsgA_N"/>
    <property type="match status" value="1"/>
</dbReference>
<reference evidence="13 14" key="1">
    <citation type="submission" date="2011-01" db="EMBL/GenBank/DDBJ databases">
        <title>Whole genome sequence of Amphibacillus xylinus NBRC 15112.</title>
        <authorList>
            <person name="Nakazawa H."/>
            <person name="Katano Y."/>
            <person name="Nakamura S."/>
            <person name="Sasagawa M."/>
            <person name="Fukada J."/>
            <person name="Arai T."/>
            <person name="Sasakura N."/>
            <person name="Mochizuki D."/>
            <person name="Hosoyama A."/>
            <person name="Harada K."/>
            <person name="Horikawa H."/>
            <person name="Kato Y."/>
            <person name="Harada T."/>
            <person name="Sasaki K."/>
            <person name="Sekiguchi M."/>
            <person name="Hodoyama M."/>
            <person name="Nishiko R."/>
            <person name="Narita H."/>
            <person name="Hanamaki A."/>
            <person name="Hata C."/>
            <person name="Konno Y."/>
            <person name="Niimura Y."/>
            <person name="Yamazaki S."/>
            <person name="Fujita N."/>
        </authorList>
    </citation>
    <scope>NUCLEOTIDE SEQUENCE [LARGE SCALE GENOMIC DNA]</scope>
    <source>
        <strain evidence="14">ATCC 51415 / DSM 6626 / JCM 7361 / LMG 17667 / NBRC 15112 / Ep01</strain>
    </source>
</reference>
<keyword evidence="3 10" id="KW-0479">Metal-binding</keyword>
<dbReference type="InterPro" id="IPR004881">
    <property type="entry name" value="Ribosome_biogen_GTPase_RsgA"/>
</dbReference>
<feature type="domain" description="EngC GTPase" evidence="11">
    <location>
        <begin position="72"/>
        <end position="221"/>
    </location>
</feature>
<evidence type="ECO:0000256" key="7">
    <source>
        <dbReference type="ARBA" id="ARBA00022833"/>
    </source>
</evidence>
<dbReference type="InterPro" id="IPR027417">
    <property type="entry name" value="P-loop_NTPase"/>
</dbReference>
<dbReference type="NCBIfam" id="TIGR00157">
    <property type="entry name" value="ribosome small subunit-dependent GTPase A"/>
    <property type="match status" value="1"/>
</dbReference>
<dbReference type="InterPro" id="IPR030378">
    <property type="entry name" value="G_CP_dom"/>
</dbReference>
<dbReference type="OrthoDB" id="9809485at2"/>
<evidence type="ECO:0000256" key="10">
    <source>
        <dbReference type="HAMAP-Rule" id="MF_01820"/>
    </source>
</evidence>
<dbReference type="Gene3D" id="2.40.50.140">
    <property type="entry name" value="Nucleic acid-binding proteins"/>
    <property type="match status" value="1"/>
</dbReference>
<dbReference type="PATRIC" id="fig|698758.3.peg.1539"/>
<gene>
    <name evidence="10 13" type="primary">rsgA</name>
    <name evidence="13" type="ordered locus">AXY_15420</name>
</gene>
<comment type="cofactor">
    <cofactor evidence="10">
        <name>Zn(2+)</name>
        <dbReference type="ChEBI" id="CHEBI:29105"/>
    </cofactor>
    <text evidence="10">Binds 1 zinc ion per subunit.</text>
</comment>
<dbReference type="PANTHER" id="PTHR32120:SF11">
    <property type="entry name" value="SMALL RIBOSOMAL SUBUNIT BIOGENESIS GTPASE RSGA 1, MITOCHONDRIAL-RELATED"/>
    <property type="match status" value="1"/>
</dbReference>
<dbReference type="PROSITE" id="PS50936">
    <property type="entry name" value="ENGC_GTPASE"/>
    <property type="match status" value="1"/>
</dbReference>
<feature type="binding site" evidence="10">
    <location>
        <begin position="112"/>
        <end position="115"/>
    </location>
    <ligand>
        <name>GTP</name>
        <dbReference type="ChEBI" id="CHEBI:37565"/>
    </ligand>
</feature>
<comment type="subcellular location">
    <subcellularLocation>
        <location evidence="10">Cytoplasm</location>
    </subcellularLocation>
</comment>
<name>K0IYZ4_AMPXN</name>
<dbReference type="CDD" id="cd04466">
    <property type="entry name" value="S1_YloQ_GTPase"/>
    <property type="match status" value="1"/>
</dbReference>
<feature type="binding site" evidence="10">
    <location>
        <begin position="166"/>
        <end position="174"/>
    </location>
    <ligand>
        <name>GTP</name>
        <dbReference type="ChEBI" id="CHEBI:37565"/>
    </ligand>
</feature>
<accession>K0IYZ4</accession>
<evidence type="ECO:0000256" key="6">
    <source>
        <dbReference type="ARBA" id="ARBA00022801"/>
    </source>
</evidence>
<protein>
    <recommendedName>
        <fullName evidence="10">Small ribosomal subunit biogenesis GTPase RsgA</fullName>
        <ecNumber evidence="10">3.6.1.-</ecNumber>
    </recommendedName>
</protein>
<comment type="similarity">
    <text evidence="10">Belongs to the TRAFAC class YlqF/YawG GTPase family. RsgA subfamily.</text>
</comment>
<feature type="binding site" evidence="10">
    <location>
        <position position="252"/>
    </location>
    <ligand>
        <name>Zn(2+)</name>
        <dbReference type="ChEBI" id="CHEBI:29105"/>
    </ligand>
</feature>
<dbReference type="InterPro" id="IPR010914">
    <property type="entry name" value="RsgA_GTPase_dom"/>
</dbReference>
<comment type="function">
    <text evidence="10">One of several proteins that assist in the late maturation steps of the functional core of the 30S ribosomal subunit. Helps release RbfA from mature subunits. May play a role in the assembly of ribosomal proteins into the subunit. Circularly permuted GTPase that catalyzes slow GTP hydrolysis, GTPase activity is stimulated by the 30S ribosomal subunit.</text>
</comment>
<organism evidence="13 14">
    <name type="scientific">Amphibacillus xylanus (strain ATCC 51415 / DSM 6626 / JCM 7361 / LMG 17667 / NBRC 15112 / Ep01)</name>
    <dbReference type="NCBI Taxonomy" id="698758"/>
    <lineage>
        <taxon>Bacteria</taxon>
        <taxon>Bacillati</taxon>
        <taxon>Bacillota</taxon>
        <taxon>Bacilli</taxon>
        <taxon>Bacillales</taxon>
        <taxon>Bacillaceae</taxon>
        <taxon>Amphibacillus</taxon>
    </lineage>
</organism>
<dbReference type="HAMAP" id="MF_01820">
    <property type="entry name" value="GTPase_RsgA"/>
    <property type="match status" value="1"/>
</dbReference>
<dbReference type="GO" id="GO:0003924">
    <property type="term" value="F:GTPase activity"/>
    <property type="evidence" value="ECO:0007669"/>
    <property type="project" value="UniProtKB-UniRule"/>
</dbReference>
<dbReference type="RefSeq" id="WP_015010272.1">
    <property type="nucleotide sequence ID" value="NC_018704.1"/>
</dbReference>
<evidence type="ECO:0000256" key="8">
    <source>
        <dbReference type="ARBA" id="ARBA00022884"/>
    </source>
</evidence>
<keyword evidence="1 10" id="KW-0963">Cytoplasm</keyword>
<evidence type="ECO:0000256" key="5">
    <source>
        <dbReference type="ARBA" id="ARBA00022741"/>
    </source>
</evidence>
<keyword evidence="4 10" id="KW-0699">rRNA-binding</keyword>
<evidence type="ECO:0000313" key="14">
    <source>
        <dbReference type="Proteomes" id="UP000006294"/>
    </source>
</evidence>
<feature type="binding site" evidence="10">
    <location>
        <position position="254"/>
    </location>
    <ligand>
        <name>Zn(2+)</name>
        <dbReference type="ChEBI" id="CHEBI:29105"/>
    </ligand>
</feature>
<evidence type="ECO:0000259" key="12">
    <source>
        <dbReference type="PROSITE" id="PS51721"/>
    </source>
</evidence>
<keyword evidence="9 10" id="KW-0342">GTP-binding</keyword>
<comment type="subunit">
    <text evidence="10">Monomer. Associates with 30S ribosomal subunit, binds 16S rRNA.</text>
</comment>
<dbReference type="Gene3D" id="1.10.40.50">
    <property type="entry name" value="Probable gtpase engc, domain 3"/>
    <property type="match status" value="1"/>
</dbReference>
<dbReference type="GO" id="GO:0005737">
    <property type="term" value="C:cytoplasm"/>
    <property type="evidence" value="ECO:0007669"/>
    <property type="project" value="UniProtKB-SubCell"/>
</dbReference>
<evidence type="ECO:0000256" key="4">
    <source>
        <dbReference type="ARBA" id="ARBA00022730"/>
    </source>
</evidence>
<dbReference type="SUPFAM" id="SSF50249">
    <property type="entry name" value="Nucleic acid-binding proteins"/>
    <property type="match status" value="1"/>
</dbReference>
<dbReference type="PANTHER" id="PTHR32120">
    <property type="entry name" value="SMALL RIBOSOMAL SUBUNIT BIOGENESIS GTPASE RSGA"/>
    <property type="match status" value="1"/>
</dbReference>
<keyword evidence="8 10" id="KW-0694">RNA-binding</keyword>
<feature type="domain" description="CP-type G" evidence="12">
    <location>
        <begin position="63"/>
        <end position="223"/>
    </location>
</feature>
<dbReference type="HOGENOM" id="CLU_033617_2_1_9"/>
<dbReference type="GO" id="GO:0042274">
    <property type="term" value="P:ribosomal small subunit biogenesis"/>
    <property type="evidence" value="ECO:0007669"/>
    <property type="project" value="UniProtKB-UniRule"/>
</dbReference>
<evidence type="ECO:0000256" key="3">
    <source>
        <dbReference type="ARBA" id="ARBA00022723"/>
    </source>
</evidence>
<dbReference type="GO" id="GO:0005525">
    <property type="term" value="F:GTP binding"/>
    <property type="evidence" value="ECO:0007669"/>
    <property type="project" value="UniProtKB-UniRule"/>
</dbReference>
<feature type="binding site" evidence="10">
    <location>
        <position position="247"/>
    </location>
    <ligand>
        <name>Zn(2+)</name>
        <dbReference type="ChEBI" id="CHEBI:29105"/>
    </ligand>
</feature>
<evidence type="ECO:0000256" key="2">
    <source>
        <dbReference type="ARBA" id="ARBA00022517"/>
    </source>
</evidence>
<keyword evidence="6 10" id="KW-0378">Hydrolase</keyword>
<proteinExistence type="inferred from homology"/>